<dbReference type="OrthoDB" id="9802417at2"/>
<accession>A0A0F3IE58</accession>
<reference evidence="2" key="1">
    <citation type="submission" date="2015-03" db="EMBL/GenBank/DDBJ databases">
        <title>Draft genome sequence of a novel methanotroph (Sn10-6) isolated from flooded ricefield rhizosphere in India.</title>
        <authorList>
            <person name="Pandit P.S."/>
            <person name="Pore S.D."/>
            <person name="Arora P."/>
            <person name="Kapse N.G."/>
            <person name="Dhakephalkar P.K."/>
            <person name="Rahalkar M.C."/>
        </authorList>
    </citation>
    <scope>NUCLEOTIDE SEQUENCE [LARGE SCALE GENOMIC DNA]</scope>
    <source>
        <strain evidence="2">Sn10-6</strain>
    </source>
</reference>
<comment type="caution">
    <text evidence="1">The sequence shown here is derived from an EMBL/GenBank/DDBJ whole genome shotgun (WGS) entry which is preliminary data.</text>
</comment>
<proteinExistence type="predicted"/>
<dbReference type="InterPro" id="IPR038573">
    <property type="entry name" value="BrnT_sf"/>
</dbReference>
<dbReference type="InterPro" id="IPR007460">
    <property type="entry name" value="BrnT_toxin"/>
</dbReference>
<dbReference type="AlphaFoldDB" id="A0A0F3IE58"/>
<evidence type="ECO:0008006" key="3">
    <source>
        <dbReference type="Google" id="ProtNLM"/>
    </source>
</evidence>
<gene>
    <name evidence="1" type="ORF">VZ94_21635</name>
</gene>
<dbReference type="Gene3D" id="3.10.450.530">
    <property type="entry name" value="Ribonuclease toxin, BrnT, of type II toxin-antitoxin system"/>
    <property type="match status" value="1"/>
</dbReference>
<evidence type="ECO:0000313" key="1">
    <source>
        <dbReference type="EMBL" id="KJV04962.1"/>
    </source>
</evidence>
<dbReference type="Proteomes" id="UP000033684">
    <property type="component" value="Unassembled WGS sequence"/>
</dbReference>
<dbReference type="Pfam" id="PF04365">
    <property type="entry name" value="BrnT_toxin"/>
    <property type="match status" value="1"/>
</dbReference>
<keyword evidence="2" id="KW-1185">Reference proteome</keyword>
<sequence>MKYTWDTEKNAANLKRHKIAFEDAKRIFENPTVEKIDNRFDYGEVRVYAIGLVNGLEITVIYTDRANNERRIISAWRSEPHERRTYWKNLED</sequence>
<name>A0A0F3IE58_9GAMM</name>
<protein>
    <recommendedName>
        <fullName evidence="3">BrnT family toxin</fullName>
    </recommendedName>
</protein>
<reference evidence="1 2" key="2">
    <citation type="journal article" date="2016" name="Microb. Ecol.">
        <title>Genome Characteristics of a Novel Type I Methanotroph (Sn10-6) Isolated from a Flooded Indian Rice Field.</title>
        <authorList>
            <person name="Rahalkar M.C."/>
            <person name="Pandit P.S."/>
            <person name="Dhakephalkar P.K."/>
            <person name="Pore S."/>
            <person name="Arora P."/>
            <person name="Kapse N."/>
        </authorList>
    </citation>
    <scope>NUCLEOTIDE SEQUENCE [LARGE SCALE GENOMIC DNA]</scope>
    <source>
        <strain evidence="1 2">Sn10-6</strain>
    </source>
</reference>
<evidence type="ECO:0000313" key="2">
    <source>
        <dbReference type="Proteomes" id="UP000033684"/>
    </source>
</evidence>
<dbReference type="RefSeq" id="WP_045780833.1">
    <property type="nucleotide sequence ID" value="NZ_LAJX01000361.1"/>
</dbReference>
<dbReference type="EMBL" id="LAJX01000361">
    <property type="protein sequence ID" value="KJV04962.1"/>
    <property type="molecule type" value="Genomic_DNA"/>
</dbReference>
<organism evidence="1 2">
    <name type="scientific">Methylocucumis oryzae</name>
    <dbReference type="NCBI Taxonomy" id="1632867"/>
    <lineage>
        <taxon>Bacteria</taxon>
        <taxon>Pseudomonadati</taxon>
        <taxon>Pseudomonadota</taxon>
        <taxon>Gammaproteobacteria</taxon>
        <taxon>Methylococcales</taxon>
        <taxon>Methylococcaceae</taxon>
        <taxon>Methylocucumis</taxon>
    </lineage>
</organism>